<gene>
    <name evidence="3" type="ORF">H6G72_13320</name>
</gene>
<dbReference type="EMBL" id="JACJSK010000016">
    <property type="protein sequence ID" value="MBD2544799.1"/>
    <property type="molecule type" value="Genomic_DNA"/>
</dbReference>
<evidence type="ECO:0000313" key="4">
    <source>
        <dbReference type="Proteomes" id="UP000641954"/>
    </source>
</evidence>
<dbReference type="PANTHER" id="PTHR36172">
    <property type="match status" value="1"/>
</dbReference>
<feature type="domain" description="Cas12f1-like TNB" evidence="2">
    <location>
        <begin position="38"/>
        <end position="99"/>
    </location>
</feature>
<keyword evidence="4" id="KW-1185">Reference proteome</keyword>
<dbReference type="PANTHER" id="PTHR36172:SF1">
    <property type="entry name" value="RESOLVASE-RELATED"/>
    <property type="match status" value="1"/>
</dbReference>
<evidence type="ECO:0000259" key="2">
    <source>
        <dbReference type="Pfam" id="PF07282"/>
    </source>
</evidence>
<protein>
    <submittedName>
        <fullName evidence="3">Transposase</fullName>
    </submittedName>
</protein>
<reference evidence="3 4" key="1">
    <citation type="journal article" date="2020" name="ISME J.">
        <title>Comparative genomics reveals insights into cyanobacterial evolution and habitat adaptation.</title>
        <authorList>
            <person name="Chen M.Y."/>
            <person name="Teng W.K."/>
            <person name="Zhao L."/>
            <person name="Hu C.X."/>
            <person name="Zhou Y.K."/>
            <person name="Han B.P."/>
            <person name="Song L.R."/>
            <person name="Shu W.S."/>
        </authorList>
    </citation>
    <scope>NUCLEOTIDE SEQUENCE [LARGE SCALE GENOMIC DNA]</scope>
    <source>
        <strain evidence="3 4">FACHB-1370</strain>
    </source>
</reference>
<evidence type="ECO:0000256" key="1">
    <source>
        <dbReference type="ARBA" id="ARBA00023125"/>
    </source>
</evidence>
<name>A0ABR8EFB1_9CYAN</name>
<accession>A0ABR8EFB1</accession>
<sequence length="117" mass="13525">MRNYKTIFLPTYQVSEMVIKSGRKINRKSVRNMLTWSHSRFAAALSAMAERNGVLGIRCNESYTSKTCTNCGRIHNRLGGAKIFQCPNCGFRLPRDVNGEKQHYVASFARYSLHRYW</sequence>
<dbReference type="InterPro" id="IPR010095">
    <property type="entry name" value="Cas12f1-like_TNB"/>
</dbReference>
<dbReference type="InterPro" id="IPR051491">
    <property type="entry name" value="Recombinase/Transposase-rel"/>
</dbReference>
<proteinExistence type="predicted"/>
<comment type="caution">
    <text evidence="3">The sequence shown here is derived from an EMBL/GenBank/DDBJ whole genome shotgun (WGS) entry which is preliminary data.</text>
</comment>
<keyword evidence="1" id="KW-0238">DNA-binding</keyword>
<dbReference type="Proteomes" id="UP000641954">
    <property type="component" value="Unassembled WGS sequence"/>
</dbReference>
<evidence type="ECO:0000313" key="3">
    <source>
        <dbReference type="EMBL" id="MBD2544799.1"/>
    </source>
</evidence>
<organism evidence="3 4">
    <name type="scientific">Planktothricoides raciborskii FACHB-1370</name>
    <dbReference type="NCBI Taxonomy" id="2949576"/>
    <lineage>
        <taxon>Bacteria</taxon>
        <taxon>Bacillati</taxon>
        <taxon>Cyanobacteriota</taxon>
        <taxon>Cyanophyceae</taxon>
        <taxon>Oscillatoriophycideae</taxon>
        <taxon>Oscillatoriales</taxon>
        <taxon>Oscillatoriaceae</taxon>
        <taxon>Planktothricoides</taxon>
    </lineage>
</organism>
<dbReference type="Pfam" id="PF07282">
    <property type="entry name" value="Cas12f1-like_TNB"/>
    <property type="match status" value="1"/>
</dbReference>